<feature type="compositionally biased region" description="Acidic residues" evidence="4">
    <location>
        <begin position="1350"/>
        <end position="1359"/>
    </location>
</feature>
<gene>
    <name evidence="6" type="ORF">P7K49_037298</name>
</gene>
<comment type="similarity">
    <text evidence="3">Belongs to the NBPF family.</text>
</comment>
<feature type="domain" description="Olduvai" evidence="5">
    <location>
        <begin position="1438"/>
        <end position="1516"/>
    </location>
</feature>
<evidence type="ECO:0000259" key="5">
    <source>
        <dbReference type="PROSITE" id="PS51316"/>
    </source>
</evidence>
<keyword evidence="7" id="KW-1185">Reference proteome</keyword>
<organism evidence="6 7">
    <name type="scientific">Saguinus oedipus</name>
    <name type="common">Cotton-top tamarin</name>
    <name type="synonym">Oedipomidas oedipus</name>
    <dbReference type="NCBI Taxonomy" id="9490"/>
    <lineage>
        <taxon>Eukaryota</taxon>
        <taxon>Metazoa</taxon>
        <taxon>Chordata</taxon>
        <taxon>Craniata</taxon>
        <taxon>Vertebrata</taxon>
        <taxon>Euteleostomi</taxon>
        <taxon>Mammalia</taxon>
        <taxon>Eutheria</taxon>
        <taxon>Euarchontoglires</taxon>
        <taxon>Primates</taxon>
        <taxon>Haplorrhini</taxon>
        <taxon>Platyrrhini</taxon>
        <taxon>Cebidae</taxon>
        <taxon>Callitrichinae</taxon>
        <taxon>Saguinus</taxon>
    </lineage>
</organism>
<evidence type="ECO:0000256" key="2">
    <source>
        <dbReference type="ARBA" id="ARBA00023054"/>
    </source>
</evidence>
<keyword evidence="1" id="KW-0677">Repeat</keyword>
<dbReference type="EMBL" id="JASSZA010000022">
    <property type="protein sequence ID" value="KAK2084265.1"/>
    <property type="molecule type" value="Genomic_DNA"/>
</dbReference>
<dbReference type="Pfam" id="PF06758">
    <property type="entry name" value="Olduvai"/>
    <property type="match status" value="2"/>
</dbReference>
<evidence type="ECO:0000313" key="6">
    <source>
        <dbReference type="EMBL" id="KAK2084265.1"/>
    </source>
</evidence>
<feature type="domain" description="Olduvai" evidence="5">
    <location>
        <begin position="1348"/>
        <end position="1435"/>
    </location>
</feature>
<evidence type="ECO:0000256" key="1">
    <source>
        <dbReference type="ARBA" id="ARBA00022737"/>
    </source>
</evidence>
<comment type="caution">
    <text evidence="6">The sequence shown here is derived from an EMBL/GenBank/DDBJ whole genome shotgun (WGS) entry which is preliminary data.</text>
</comment>
<evidence type="ECO:0000256" key="4">
    <source>
        <dbReference type="SAM" id="MobiDB-lite"/>
    </source>
</evidence>
<dbReference type="PANTHER" id="PTHR14199:SF35">
    <property type="entry name" value="NEUROBLASTOMA BREAKPOINT FAMILY MEMBER 1-RELATED"/>
    <property type="match status" value="1"/>
</dbReference>
<keyword evidence="2" id="KW-0175">Coiled coil</keyword>
<feature type="region of interest" description="Disordered" evidence="4">
    <location>
        <begin position="215"/>
        <end position="238"/>
    </location>
</feature>
<protein>
    <recommendedName>
        <fullName evidence="5">Olduvai domain-containing protein</fullName>
    </recommendedName>
</protein>
<dbReference type="PANTHER" id="PTHR14199">
    <property type="entry name" value="NEUROBLASTOMA BREAKPOINT FAMILY MEMBER 6-LIKE PROTEIN"/>
    <property type="match status" value="1"/>
</dbReference>
<accession>A0ABQ9TI99</accession>
<name>A0ABQ9TI99_SAGOE</name>
<dbReference type="InterPro" id="IPR055306">
    <property type="entry name" value="NBPF"/>
</dbReference>
<dbReference type="InterPro" id="IPR010630">
    <property type="entry name" value="Olduvai_dom"/>
</dbReference>
<reference evidence="6 7" key="1">
    <citation type="submission" date="2023-05" db="EMBL/GenBank/DDBJ databases">
        <title>B98-5 Cell Line De Novo Hybrid Assembly: An Optical Mapping Approach.</title>
        <authorList>
            <person name="Kananen K."/>
            <person name="Auerbach J.A."/>
            <person name="Kautto E."/>
            <person name="Blachly J.S."/>
        </authorList>
    </citation>
    <scope>NUCLEOTIDE SEQUENCE [LARGE SCALE GENOMIC DNA]</scope>
    <source>
        <strain evidence="6">B95-8</strain>
        <tissue evidence="6">Cell line</tissue>
    </source>
</reference>
<dbReference type="SMART" id="SM01148">
    <property type="entry name" value="DUF1220"/>
    <property type="match status" value="2"/>
</dbReference>
<feature type="compositionally biased region" description="Basic and acidic residues" evidence="4">
    <location>
        <begin position="329"/>
        <end position="341"/>
    </location>
</feature>
<feature type="non-terminal residue" evidence="6">
    <location>
        <position position="1721"/>
    </location>
</feature>
<dbReference type="PROSITE" id="PS51316">
    <property type="entry name" value="ODV"/>
    <property type="match status" value="2"/>
</dbReference>
<feature type="region of interest" description="Disordered" evidence="4">
    <location>
        <begin position="1348"/>
        <end position="1392"/>
    </location>
</feature>
<feature type="region of interest" description="Disordered" evidence="4">
    <location>
        <begin position="315"/>
        <end position="341"/>
    </location>
</feature>
<evidence type="ECO:0000256" key="3">
    <source>
        <dbReference type="ARBA" id="ARBA00038417"/>
    </source>
</evidence>
<sequence length="1721" mass="198734">MEMVEQHEGMNTLPVTHSGHLSSITETKQWKYGQIHDLLALLFGNTEDHQPPLTITLILQCLVSGMQPHINGIRPTQKNICPTVFHKDRSWTLPGSACGAPNVTMVAPGRTCSRQTTEMNFPDIVENSYIQQEETKPNFRDSKIRLLLSQVAYFQNYQLKTDKYQKDHDEEQKYRDRKNKLLMSQVAYYLACRLKTKVPGLLCCAPKVIMVASGRPPSRKKPEGIEKSCSQQEENKPNVGGIKNRLLLSQVAYFQNYRMKSYNDRKDHDEEQKYGDSKNKLFMSQVAYYLACRLKMKVPGFLYCAPKNSTVDTGRPFSGKIPEENVPEGIEKSCSKKEDKKPDVGLSKNRCHLSEVNYSLNYRLKTNEDRKDHDEEQKYGDSKNKLVMSQVVYYLAGQLTTEVPGFLCSARNVVMVASGRPFPGKIPEGNVPEGIEKFCSQQEDKKPDVGVSRNRCLLSEVNYSLNYRLKMYEDRKDHDEEQKYGDSENKLVMSQVVYYLAGQLTTEVPGFLCSARNVIMVASGRPFSGKIPEVNVPEGIEKFCSQQEDKKPDVGVSRNRCLLSEVNFSLNYRLKTYEDRKDHDEEQKYGDSENKLVMSQVVYYLAGQLTTEVPGFLCSARNVIMVASGRPFSGKIPEVNVPEGVEKFCSQQEDKKPDVGVSRNRCLLSEVNFSLNYRLKTYEDRKDHDEERKYGDSENKLVMSQVVYYLAGQLTTEVPGFLCSARNVIMVASGRPFSGKIPEVNVPEGVEKFCSQQEDKKPDVGVSRNRCLLSEVNFSLNYRLKTYEDRKDHDEEQIYGDSENKLVMSQVVYYLAGQLTTEVPGFLCSARNVIMVASGRPFSGKIPEVNVPEGVEKFCSQQEDKKPDVGVSRNRCLLSEVNFSLNYRLKTYEDRKDHDEEQKYGDSENKLVMSQVVYYLAGQLTTEVPGFLCSARNVVMVASGRPFSGKIPEGNVPEGIEKFCSQQEDKKPDVGVSRNRCLLSEVNFSLNYRLKTYEYRKDHDEEQKYRDSKNKLFMCQVAYYLSCQLKTKVPGFLCSAPNIGKVASGRPPYRKNTEVNVLESIEKSCCQQEENKPNFRANRNRLLLSQVAYFLNYRLKTYKDQKDHDEEEKYRDSKSKLLMSQVAYYLGCRPKTEVPGFLCSAPNVNIVASGRPPYRINPEVNILEDIEKSCSQKEENKPNVGAGKNRLLLSQVAYFQNYRLKSNKDRKDHDEEQKYRDSKNKLLMSQVAYHLSCRLKTEVPGFLCSAPNISKVASGRPPYRKNTEVNIPEDIEKSCSQQEDNKPNVRISKNRCLMSEVNYSLNYQLKRYNDQKDHDEEKKYRDSKNKLLMSEAAYYLDCRLKTEEHQGDDEEEEEKEPVPPRNLQESVEEEAPQESWDEGDSTLSVPSGTSAFNETFRSSLHSLEEKQVNLAVDTDKIKNDQEEEDQGSPCPRLSMELVEAEEPEVFRYSLDLLYSTHTVYPEFYYTCQAYTYVIFVFVEERVRLTLDIDSRFFTMTVIRLPLVSRAEKVPCIFHRDRDTRTVPTFVYRHDRGTGTVPPFIYRHDRDTRTVPPFIYHHDHGTRTVPPFIYHHDRDTRTVPPFIYHHDRDTRTVPPFIYRHDRGTRTVPPFVYHHDRNTRTVPPFVYHHVCGTRAVPPFDYHYDDDTRTVPSFVYHYDRDTGNVPPFVYHHDWGTRTVLPFIYHYDRHTRTVPPFVYHHDRDTRTVPPFVYHHYRDARS</sequence>
<dbReference type="Proteomes" id="UP001266305">
    <property type="component" value="Unassembled WGS sequence"/>
</dbReference>
<feature type="compositionally biased region" description="Acidic residues" evidence="4">
    <location>
        <begin position="1370"/>
        <end position="1384"/>
    </location>
</feature>
<proteinExistence type="inferred from homology"/>
<evidence type="ECO:0000313" key="7">
    <source>
        <dbReference type="Proteomes" id="UP001266305"/>
    </source>
</evidence>